<dbReference type="Gene3D" id="3.40.50.1820">
    <property type="entry name" value="alpha/beta hydrolase"/>
    <property type="match status" value="1"/>
</dbReference>
<organism evidence="2 3">
    <name type="scientific">Paractinoplanes ferrugineus</name>
    <dbReference type="NCBI Taxonomy" id="113564"/>
    <lineage>
        <taxon>Bacteria</taxon>
        <taxon>Bacillati</taxon>
        <taxon>Actinomycetota</taxon>
        <taxon>Actinomycetes</taxon>
        <taxon>Micromonosporales</taxon>
        <taxon>Micromonosporaceae</taxon>
        <taxon>Paractinoplanes</taxon>
    </lineage>
</organism>
<dbReference type="InterPro" id="IPR000073">
    <property type="entry name" value="AB_hydrolase_1"/>
</dbReference>
<dbReference type="Proteomes" id="UP000598174">
    <property type="component" value="Unassembled WGS sequence"/>
</dbReference>
<dbReference type="InterPro" id="IPR050471">
    <property type="entry name" value="AB_hydrolase"/>
</dbReference>
<evidence type="ECO:0000313" key="2">
    <source>
        <dbReference type="EMBL" id="GIE12177.1"/>
    </source>
</evidence>
<keyword evidence="2" id="KW-0378">Hydrolase</keyword>
<sequence length="260" mass="27567">MGVFRSAAGTELHYELRGTGPLLVCHPGGPGRPAAYLDDLGGVARTLVLLDPRGTGSSEPAPPCSFNDLADDLELLRLHLGAERLDVLGHSAGAWPVLAYAARHPARVARLVLLTPSRIPIPRGADEPSRDELAKRWFSAEPWYPAAKAAVDADEWPAGAPIVYAADSAAVRAHASRPEVTAEDDEYWSAELDPEDLAAVGVPVTIVAADRDVVTGLAAPHVFADWLANASIIWLPDAGHFPWVTHPELSRAAVDEALAG</sequence>
<dbReference type="GO" id="GO:0016787">
    <property type="term" value="F:hydrolase activity"/>
    <property type="evidence" value="ECO:0007669"/>
    <property type="project" value="UniProtKB-KW"/>
</dbReference>
<gene>
    <name evidence="2" type="ORF">Afe05nite_40170</name>
</gene>
<dbReference type="AlphaFoldDB" id="A0A919J2D5"/>
<protein>
    <submittedName>
        <fullName evidence="2">Hydrolase</fullName>
    </submittedName>
</protein>
<dbReference type="PANTHER" id="PTHR43433:SF5">
    <property type="entry name" value="AB HYDROLASE-1 DOMAIN-CONTAINING PROTEIN"/>
    <property type="match status" value="1"/>
</dbReference>
<name>A0A919J2D5_9ACTN</name>
<feature type="domain" description="AB hydrolase-1" evidence="1">
    <location>
        <begin position="21"/>
        <end position="121"/>
    </location>
</feature>
<dbReference type="EMBL" id="BOMM01000037">
    <property type="protein sequence ID" value="GIE12177.1"/>
    <property type="molecule type" value="Genomic_DNA"/>
</dbReference>
<dbReference type="SUPFAM" id="SSF53474">
    <property type="entry name" value="alpha/beta-Hydrolases"/>
    <property type="match status" value="1"/>
</dbReference>
<dbReference type="PANTHER" id="PTHR43433">
    <property type="entry name" value="HYDROLASE, ALPHA/BETA FOLD FAMILY PROTEIN"/>
    <property type="match status" value="1"/>
</dbReference>
<evidence type="ECO:0000313" key="3">
    <source>
        <dbReference type="Proteomes" id="UP000598174"/>
    </source>
</evidence>
<dbReference type="PRINTS" id="PR00111">
    <property type="entry name" value="ABHYDROLASE"/>
</dbReference>
<dbReference type="RefSeq" id="WP_203818668.1">
    <property type="nucleotide sequence ID" value="NZ_BAAABP010000048.1"/>
</dbReference>
<dbReference type="InterPro" id="IPR029058">
    <property type="entry name" value="AB_hydrolase_fold"/>
</dbReference>
<accession>A0A919J2D5</accession>
<evidence type="ECO:0000259" key="1">
    <source>
        <dbReference type="Pfam" id="PF00561"/>
    </source>
</evidence>
<dbReference type="Pfam" id="PF00561">
    <property type="entry name" value="Abhydrolase_1"/>
    <property type="match status" value="1"/>
</dbReference>
<keyword evidence="3" id="KW-1185">Reference proteome</keyword>
<comment type="caution">
    <text evidence="2">The sequence shown here is derived from an EMBL/GenBank/DDBJ whole genome shotgun (WGS) entry which is preliminary data.</text>
</comment>
<proteinExistence type="predicted"/>
<reference evidence="2" key="1">
    <citation type="submission" date="2021-01" db="EMBL/GenBank/DDBJ databases">
        <title>Whole genome shotgun sequence of Actinoplanes ferrugineus NBRC 15555.</title>
        <authorList>
            <person name="Komaki H."/>
            <person name="Tamura T."/>
        </authorList>
    </citation>
    <scope>NUCLEOTIDE SEQUENCE</scope>
    <source>
        <strain evidence="2">NBRC 15555</strain>
    </source>
</reference>